<proteinExistence type="predicted"/>
<feature type="region of interest" description="Disordered" evidence="1">
    <location>
        <begin position="1"/>
        <end position="39"/>
    </location>
</feature>
<protein>
    <submittedName>
        <fullName evidence="2">Uncharacterized protein</fullName>
    </submittedName>
</protein>
<accession>A0A6B2LTD8</accession>
<name>A0A6B2LTD8_9EUKA</name>
<feature type="compositionally biased region" description="Low complexity" evidence="1">
    <location>
        <begin position="21"/>
        <end position="32"/>
    </location>
</feature>
<dbReference type="EMBL" id="GIBP01011580">
    <property type="protein sequence ID" value="NDV40549.1"/>
    <property type="molecule type" value="Transcribed_RNA"/>
</dbReference>
<dbReference type="AlphaFoldDB" id="A0A6B2LTD8"/>
<reference evidence="2" key="1">
    <citation type="journal article" date="2020" name="J. Eukaryot. Microbiol.">
        <title>De novo Sequencing, Assembly and Annotation of the Transcriptome for the Free-Living Testate Amoeba Arcella intermedia.</title>
        <authorList>
            <person name="Ribeiro G.M."/>
            <person name="Porfirio-Sousa A.L."/>
            <person name="Maurer-Alcala X.X."/>
            <person name="Katz L.A."/>
            <person name="Lahr D.J.G."/>
        </authorList>
    </citation>
    <scope>NUCLEOTIDE SEQUENCE</scope>
</reference>
<evidence type="ECO:0000256" key="1">
    <source>
        <dbReference type="SAM" id="MobiDB-lite"/>
    </source>
</evidence>
<sequence length="62" mass="6478">MPTDTATDTGTDTDTARRGTDMATGMGTGTDTGMERRGRGTSITTLKVSRRACCGSTCWELG</sequence>
<evidence type="ECO:0000313" key="2">
    <source>
        <dbReference type="EMBL" id="NDV40549.1"/>
    </source>
</evidence>
<feature type="compositionally biased region" description="Low complexity" evidence="1">
    <location>
        <begin position="1"/>
        <end position="13"/>
    </location>
</feature>
<organism evidence="2">
    <name type="scientific">Arcella intermedia</name>
    <dbReference type="NCBI Taxonomy" id="1963864"/>
    <lineage>
        <taxon>Eukaryota</taxon>
        <taxon>Amoebozoa</taxon>
        <taxon>Tubulinea</taxon>
        <taxon>Elardia</taxon>
        <taxon>Arcellinida</taxon>
        <taxon>Sphaerothecina</taxon>
        <taxon>Arcellidae</taxon>
        <taxon>Arcella</taxon>
    </lineage>
</organism>